<organism evidence="1 2">
    <name type="scientific">Pacificimonas flava</name>
    <dbReference type="NCBI Taxonomy" id="1234595"/>
    <lineage>
        <taxon>Bacteria</taxon>
        <taxon>Pseudomonadati</taxon>
        <taxon>Pseudomonadota</taxon>
        <taxon>Alphaproteobacteria</taxon>
        <taxon>Sphingomonadales</taxon>
        <taxon>Sphingosinicellaceae</taxon>
        <taxon>Pacificimonas</taxon>
    </lineage>
</organism>
<reference evidence="1 2" key="1">
    <citation type="journal article" date="2013" name="Genome Announc.">
        <title>Draft Genome Sequence of Strain JLT2015T, Belonging to the Family Sphingomonadaceae of the Alphaproteobacteria.</title>
        <authorList>
            <person name="Tang K."/>
            <person name="Liu K."/>
            <person name="Li S."/>
            <person name="Jiao N."/>
        </authorList>
    </citation>
    <scope>NUCLEOTIDE SEQUENCE [LARGE SCALE GENOMIC DNA]</scope>
    <source>
        <strain evidence="1 2">JLT2015</strain>
    </source>
</reference>
<accession>M2U0R9</accession>
<dbReference type="AlphaFoldDB" id="M2U0R9"/>
<sequence length="55" mass="5855">MRMAHEELAQTATSISPVSNGFRFALKGEVEENPADTLTLTFITKPALPFCGGAS</sequence>
<evidence type="ECO:0000313" key="2">
    <source>
        <dbReference type="Proteomes" id="UP000011717"/>
    </source>
</evidence>
<evidence type="ECO:0000313" key="1">
    <source>
        <dbReference type="EMBL" id="EMD81617.1"/>
    </source>
</evidence>
<name>M2U0R9_9SPHN</name>
<dbReference type="Proteomes" id="UP000011717">
    <property type="component" value="Unassembled WGS sequence"/>
</dbReference>
<dbReference type="EMBL" id="AMRV01000024">
    <property type="protein sequence ID" value="EMD81617.1"/>
    <property type="molecule type" value="Genomic_DNA"/>
</dbReference>
<comment type="caution">
    <text evidence="1">The sequence shown here is derived from an EMBL/GenBank/DDBJ whole genome shotgun (WGS) entry which is preliminary data.</text>
</comment>
<protein>
    <submittedName>
        <fullName evidence="1">Uncharacterized protein</fullName>
    </submittedName>
</protein>
<gene>
    <name evidence="1" type="ORF">C725_3005</name>
</gene>
<keyword evidence="2" id="KW-1185">Reference proteome</keyword>
<proteinExistence type="predicted"/>